<evidence type="ECO:0000313" key="2">
    <source>
        <dbReference type="EMBL" id="GAA0444334.1"/>
    </source>
</evidence>
<proteinExistence type="predicted"/>
<name>A0ABP3JA12_9ACTN</name>
<organism evidence="2 3">
    <name type="scientific">Streptomyces stramineus</name>
    <dbReference type="NCBI Taxonomy" id="173861"/>
    <lineage>
        <taxon>Bacteria</taxon>
        <taxon>Bacillati</taxon>
        <taxon>Actinomycetota</taxon>
        <taxon>Actinomycetes</taxon>
        <taxon>Kitasatosporales</taxon>
        <taxon>Streptomycetaceae</taxon>
        <taxon>Streptomyces</taxon>
    </lineage>
</organism>
<dbReference type="EMBL" id="BAAAHB010000002">
    <property type="protein sequence ID" value="GAA0444334.1"/>
    <property type="molecule type" value="Genomic_DNA"/>
</dbReference>
<feature type="region of interest" description="Disordered" evidence="1">
    <location>
        <begin position="26"/>
        <end position="56"/>
    </location>
</feature>
<protein>
    <submittedName>
        <fullName evidence="2">Uncharacterized protein</fullName>
    </submittedName>
</protein>
<accession>A0ABP3JA12</accession>
<gene>
    <name evidence="2" type="ORF">GCM10009544_03880</name>
</gene>
<evidence type="ECO:0000256" key="1">
    <source>
        <dbReference type="SAM" id="MobiDB-lite"/>
    </source>
</evidence>
<keyword evidence="3" id="KW-1185">Reference proteome</keyword>
<comment type="caution">
    <text evidence="2">The sequence shown here is derived from an EMBL/GenBank/DDBJ whole genome shotgun (WGS) entry which is preliminary data.</text>
</comment>
<dbReference type="RefSeq" id="WP_344084374.1">
    <property type="nucleotide sequence ID" value="NZ_BAAAHB010000002.1"/>
</dbReference>
<dbReference type="Proteomes" id="UP001499895">
    <property type="component" value="Unassembled WGS sequence"/>
</dbReference>
<sequence length="56" mass="6102">MQAAQPCTVRHVYYLGLGRLWEKDAGKSRRNYSVPTGETRPHGKAAGWSPSVAAST</sequence>
<reference evidence="3" key="1">
    <citation type="journal article" date="2019" name="Int. J. Syst. Evol. Microbiol.">
        <title>The Global Catalogue of Microorganisms (GCM) 10K type strain sequencing project: providing services to taxonomists for standard genome sequencing and annotation.</title>
        <authorList>
            <consortium name="The Broad Institute Genomics Platform"/>
            <consortium name="The Broad Institute Genome Sequencing Center for Infectious Disease"/>
            <person name="Wu L."/>
            <person name="Ma J."/>
        </authorList>
    </citation>
    <scope>NUCLEOTIDE SEQUENCE [LARGE SCALE GENOMIC DNA]</scope>
    <source>
        <strain evidence="3">JCM 10649</strain>
    </source>
</reference>
<evidence type="ECO:0000313" key="3">
    <source>
        <dbReference type="Proteomes" id="UP001499895"/>
    </source>
</evidence>